<evidence type="ECO:0000256" key="1">
    <source>
        <dbReference type="ARBA" id="ARBA00010641"/>
    </source>
</evidence>
<dbReference type="SUPFAM" id="SSF88946">
    <property type="entry name" value="Sigma2 domain of RNA polymerase sigma factors"/>
    <property type="match status" value="1"/>
</dbReference>
<feature type="domain" description="RNA polymerase sigma factor 70 region 4 type 2" evidence="7">
    <location>
        <begin position="112"/>
        <end position="163"/>
    </location>
</feature>
<dbReference type="CDD" id="cd06171">
    <property type="entry name" value="Sigma70_r4"/>
    <property type="match status" value="1"/>
</dbReference>
<dbReference type="Gene3D" id="1.10.1740.10">
    <property type="match status" value="1"/>
</dbReference>
<dbReference type="PANTHER" id="PTHR43133">
    <property type="entry name" value="RNA POLYMERASE ECF-TYPE SIGMA FACTO"/>
    <property type="match status" value="1"/>
</dbReference>
<feature type="domain" description="RNA polymerase sigma-70 region 2" evidence="6">
    <location>
        <begin position="13"/>
        <end position="78"/>
    </location>
</feature>
<evidence type="ECO:0000256" key="3">
    <source>
        <dbReference type="ARBA" id="ARBA00023082"/>
    </source>
</evidence>
<dbReference type="Pfam" id="PF04542">
    <property type="entry name" value="Sigma70_r2"/>
    <property type="match status" value="1"/>
</dbReference>
<dbReference type="GO" id="GO:0006352">
    <property type="term" value="P:DNA-templated transcription initiation"/>
    <property type="evidence" value="ECO:0007669"/>
    <property type="project" value="InterPro"/>
</dbReference>
<dbReference type="InterPro" id="IPR014284">
    <property type="entry name" value="RNA_pol_sigma-70_dom"/>
</dbReference>
<reference evidence="8 9" key="1">
    <citation type="journal article" date="2016" name="Nat. Commun.">
        <title>Thousands of microbial genomes shed light on interconnected biogeochemical processes in an aquifer system.</title>
        <authorList>
            <person name="Anantharaman K."/>
            <person name="Brown C.T."/>
            <person name="Hug L.A."/>
            <person name="Sharon I."/>
            <person name="Castelle C.J."/>
            <person name="Probst A.J."/>
            <person name="Thomas B.C."/>
            <person name="Singh A."/>
            <person name="Wilkins M.J."/>
            <person name="Karaoz U."/>
            <person name="Brodie E.L."/>
            <person name="Williams K.H."/>
            <person name="Hubbard S.S."/>
            <person name="Banfield J.F."/>
        </authorList>
    </citation>
    <scope>NUCLEOTIDE SEQUENCE [LARGE SCALE GENOMIC DNA]</scope>
</reference>
<evidence type="ECO:0000313" key="8">
    <source>
        <dbReference type="EMBL" id="OGI95221.1"/>
    </source>
</evidence>
<evidence type="ECO:0000313" key="9">
    <source>
        <dbReference type="Proteomes" id="UP000178104"/>
    </source>
</evidence>
<keyword evidence="5" id="KW-0804">Transcription</keyword>
<dbReference type="AlphaFoldDB" id="A0A1F6XMG7"/>
<dbReference type="Proteomes" id="UP000178104">
    <property type="component" value="Unassembled WGS sequence"/>
</dbReference>
<comment type="caution">
    <text evidence="8">The sequence shown here is derived from an EMBL/GenBank/DDBJ whole genome shotgun (WGS) entry which is preliminary data.</text>
</comment>
<evidence type="ECO:0000259" key="6">
    <source>
        <dbReference type="Pfam" id="PF04542"/>
    </source>
</evidence>
<dbReference type="SUPFAM" id="SSF88659">
    <property type="entry name" value="Sigma3 and sigma4 domains of RNA polymerase sigma factors"/>
    <property type="match status" value="1"/>
</dbReference>
<dbReference type="InterPro" id="IPR036388">
    <property type="entry name" value="WH-like_DNA-bd_sf"/>
</dbReference>
<dbReference type="GO" id="GO:0016987">
    <property type="term" value="F:sigma factor activity"/>
    <property type="evidence" value="ECO:0007669"/>
    <property type="project" value="UniProtKB-KW"/>
</dbReference>
<comment type="similarity">
    <text evidence="1">Belongs to the sigma-70 factor family. ECF subfamily.</text>
</comment>
<organism evidence="8 9">
    <name type="scientific">Candidatus Nomurabacteria bacterium RIFCSPLOWO2_01_FULL_42_17</name>
    <dbReference type="NCBI Taxonomy" id="1801780"/>
    <lineage>
        <taxon>Bacteria</taxon>
        <taxon>Candidatus Nomuraibacteriota</taxon>
    </lineage>
</organism>
<gene>
    <name evidence="8" type="ORF">A2917_01040</name>
</gene>
<dbReference type="InterPro" id="IPR013324">
    <property type="entry name" value="RNA_pol_sigma_r3/r4-like"/>
</dbReference>
<evidence type="ECO:0000259" key="7">
    <source>
        <dbReference type="Pfam" id="PF08281"/>
    </source>
</evidence>
<dbReference type="NCBIfam" id="TIGR02937">
    <property type="entry name" value="sigma70-ECF"/>
    <property type="match status" value="1"/>
</dbReference>
<dbReference type="InterPro" id="IPR039425">
    <property type="entry name" value="RNA_pol_sigma-70-like"/>
</dbReference>
<evidence type="ECO:0000256" key="5">
    <source>
        <dbReference type="ARBA" id="ARBA00023163"/>
    </source>
</evidence>
<dbReference type="GO" id="GO:0003677">
    <property type="term" value="F:DNA binding"/>
    <property type="evidence" value="ECO:0007669"/>
    <property type="project" value="UniProtKB-KW"/>
</dbReference>
<evidence type="ECO:0000256" key="4">
    <source>
        <dbReference type="ARBA" id="ARBA00023125"/>
    </source>
</evidence>
<sequence>MRTNLNQLFETAYRDESDAIFRFCLVRVSDRDQALEIMQETFLRFWQSLSLQQEILNKRAFLFTIARYLIIDWYRKKKSFSLDRMNENKKEMYDLIDEKTTEDIPFNAEGRYLIERIDELAASYRDPVYLRFVECLSPVEIGDVLGISANTASVRINRGLLKLRKRAGYDYIY</sequence>
<keyword evidence="4" id="KW-0238">DNA-binding</keyword>
<keyword evidence="3" id="KW-0731">Sigma factor</keyword>
<proteinExistence type="inferred from homology"/>
<dbReference type="Gene3D" id="1.10.10.10">
    <property type="entry name" value="Winged helix-like DNA-binding domain superfamily/Winged helix DNA-binding domain"/>
    <property type="match status" value="1"/>
</dbReference>
<keyword evidence="2" id="KW-0805">Transcription regulation</keyword>
<dbReference type="PANTHER" id="PTHR43133:SF52">
    <property type="entry name" value="ECF RNA POLYMERASE SIGMA FACTOR SIGL"/>
    <property type="match status" value="1"/>
</dbReference>
<dbReference type="InterPro" id="IPR013249">
    <property type="entry name" value="RNA_pol_sigma70_r4_t2"/>
</dbReference>
<name>A0A1F6XMG7_9BACT</name>
<dbReference type="EMBL" id="MFVE01000006">
    <property type="protein sequence ID" value="OGI95221.1"/>
    <property type="molecule type" value="Genomic_DNA"/>
</dbReference>
<dbReference type="InterPro" id="IPR007627">
    <property type="entry name" value="RNA_pol_sigma70_r2"/>
</dbReference>
<dbReference type="Pfam" id="PF08281">
    <property type="entry name" value="Sigma70_r4_2"/>
    <property type="match status" value="1"/>
</dbReference>
<dbReference type="STRING" id="1801780.A2917_01040"/>
<dbReference type="InterPro" id="IPR013325">
    <property type="entry name" value="RNA_pol_sigma_r2"/>
</dbReference>
<accession>A0A1F6XMG7</accession>
<evidence type="ECO:0008006" key="10">
    <source>
        <dbReference type="Google" id="ProtNLM"/>
    </source>
</evidence>
<protein>
    <recommendedName>
        <fullName evidence="10">RNA polymerase sigma factor</fullName>
    </recommendedName>
</protein>
<evidence type="ECO:0000256" key="2">
    <source>
        <dbReference type="ARBA" id="ARBA00023015"/>
    </source>
</evidence>